<protein>
    <submittedName>
        <fullName evidence="2">Uncharacterized protein</fullName>
    </submittedName>
</protein>
<name>A0AA88SSB2_CHASR</name>
<keyword evidence="1" id="KW-0472">Membrane</keyword>
<feature type="transmembrane region" description="Helical" evidence="1">
    <location>
        <begin position="181"/>
        <end position="202"/>
    </location>
</feature>
<dbReference type="SUPFAM" id="SSF81321">
    <property type="entry name" value="Family A G protein-coupled receptor-like"/>
    <property type="match status" value="1"/>
</dbReference>
<dbReference type="Gene3D" id="1.20.1070.10">
    <property type="entry name" value="Rhodopsin 7-helix transmembrane proteins"/>
    <property type="match status" value="1"/>
</dbReference>
<feature type="transmembrane region" description="Helical" evidence="1">
    <location>
        <begin position="57"/>
        <end position="77"/>
    </location>
</feature>
<accession>A0AA88SSB2</accession>
<gene>
    <name evidence="2" type="ORF">Q5P01_009150</name>
</gene>
<reference evidence="2" key="1">
    <citation type="submission" date="2023-07" db="EMBL/GenBank/DDBJ databases">
        <title>Chromosome-level Genome Assembly of Striped Snakehead (Channa striata).</title>
        <authorList>
            <person name="Liu H."/>
        </authorList>
    </citation>
    <scope>NUCLEOTIDE SEQUENCE</scope>
    <source>
        <strain evidence="2">Gz</strain>
        <tissue evidence="2">Muscle</tissue>
    </source>
</reference>
<proteinExistence type="predicted"/>
<feature type="transmembrane region" description="Helical" evidence="1">
    <location>
        <begin position="106"/>
        <end position="125"/>
    </location>
</feature>
<keyword evidence="1" id="KW-0812">Transmembrane</keyword>
<keyword evidence="3" id="KW-1185">Reference proteome</keyword>
<evidence type="ECO:0000313" key="3">
    <source>
        <dbReference type="Proteomes" id="UP001187415"/>
    </source>
</evidence>
<dbReference type="Proteomes" id="UP001187415">
    <property type="component" value="Unassembled WGS sequence"/>
</dbReference>
<dbReference type="EMBL" id="JAUPFM010000006">
    <property type="protein sequence ID" value="KAK2849316.1"/>
    <property type="molecule type" value="Genomic_DNA"/>
</dbReference>
<sequence>MNETSSSLCAISVYLNLCAFSKVLLLLPGFGLNIFILVSLVFCLLSRQNKIRSNVAMFILGSTSSSIINLSLWPMTIHWRLHDRWLLGSHLCEVVVRAKHLTRAAYFHYVSFIIFSIYLTVVCGCRHLVNSRLFLTLQLFLPLLLVGLMELTLWLLGSSVNHLDPVHFTCFSYINDKALRIVFLGRAVLFFPMSLYFCAHILHTIVTSARLMHRSQRNNVHLAKVFGLISLTTFVAHIPGAVFALMEQPSICHETVTDLLLDLPLLSSPIILLCMNKELRNQCLFLLQRKHSNRYMEKVSKRETIHL</sequence>
<dbReference type="AlphaFoldDB" id="A0AA88SSB2"/>
<evidence type="ECO:0000313" key="2">
    <source>
        <dbReference type="EMBL" id="KAK2849316.1"/>
    </source>
</evidence>
<feature type="transmembrane region" description="Helical" evidence="1">
    <location>
        <begin position="222"/>
        <end position="246"/>
    </location>
</feature>
<comment type="caution">
    <text evidence="2">The sequence shown here is derived from an EMBL/GenBank/DDBJ whole genome shotgun (WGS) entry which is preliminary data.</text>
</comment>
<feature type="transmembrane region" description="Helical" evidence="1">
    <location>
        <begin position="137"/>
        <end position="156"/>
    </location>
</feature>
<organism evidence="2 3">
    <name type="scientific">Channa striata</name>
    <name type="common">Snakehead murrel</name>
    <name type="synonym">Ophicephalus striatus</name>
    <dbReference type="NCBI Taxonomy" id="64152"/>
    <lineage>
        <taxon>Eukaryota</taxon>
        <taxon>Metazoa</taxon>
        <taxon>Chordata</taxon>
        <taxon>Craniata</taxon>
        <taxon>Vertebrata</taxon>
        <taxon>Euteleostomi</taxon>
        <taxon>Actinopterygii</taxon>
        <taxon>Neopterygii</taxon>
        <taxon>Teleostei</taxon>
        <taxon>Neoteleostei</taxon>
        <taxon>Acanthomorphata</taxon>
        <taxon>Anabantaria</taxon>
        <taxon>Anabantiformes</taxon>
        <taxon>Channoidei</taxon>
        <taxon>Channidae</taxon>
        <taxon>Channa</taxon>
    </lineage>
</organism>
<keyword evidence="1" id="KW-1133">Transmembrane helix</keyword>
<evidence type="ECO:0000256" key="1">
    <source>
        <dbReference type="SAM" id="Phobius"/>
    </source>
</evidence>
<feature type="transmembrane region" description="Helical" evidence="1">
    <location>
        <begin position="23"/>
        <end position="45"/>
    </location>
</feature>